<proteinExistence type="inferred from homology"/>
<dbReference type="RefSeq" id="WP_377509488.1">
    <property type="nucleotide sequence ID" value="NZ_JBHSQS010000005.1"/>
</dbReference>
<organism evidence="10 11">
    <name type="scientific">Micromonospora vulcania</name>
    <dbReference type="NCBI Taxonomy" id="1441873"/>
    <lineage>
        <taxon>Bacteria</taxon>
        <taxon>Bacillati</taxon>
        <taxon>Actinomycetota</taxon>
        <taxon>Actinomycetes</taxon>
        <taxon>Micromonosporales</taxon>
        <taxon>Micromonosporaceae</taxon>
        <taxon>Micromonospora</taxon>
    </lineage>
</organism>
<evidence type="ECO:0000256" key="3">
    <source>
        <dbReference type="ARBA" id="ARBA00022475"/>
    </source>
</evidence>
<comment type="subcellular location">
    <subcellularLocation>
        <location evidence="1">Cell membrane</location>
        <topology evidence="1">Multi-pass membrane protein</topology>
    </subcellularLocation>
</comment>
<reference evidence="11" key="1">
    <citation type="journal article" date="2019" name="Int. J. Syst. Evol. Microbiol.">
        <title>The Global Catalogue of Microorganisms (GCM) 10K type strain sequencing project: providing services to taxonomists for standard genome sequencing and annotation.</title>
        <authorList>
            <consortium name="The Broad Institute Genomics Platform"/>
            <consortium name="The Broad Institute Genome Sequencing Center for Infectious Disease"/>
            <person name="Wu L."/>
            <person name="Ma J."/>
        </authorList>
    </citation>
    <scope>NUCLEOTIDE SEQUENCE [LARGE SCALE GENOMIC DNA]</scope>
    <source>
        <strain evidence="11">CGMCC 4.7144</strain>
    </source>
</reference>
<accession>A0ABW1H5K1</accession>
<keyword evidence="5 8" id="KW-1133">Transmembrane helix</keyword>
<dbReference type="Proteomes" id="UP001596226">
    <property type="component" value="Unassembled WGS sequence"/>
</dbReference>
<evidence type="ECO:0000256" key="6">
    <source>
        <dbReference type="ARBA" id="ARBA00023136"/>
    </source>
</evidence>
<sequence>MADWREVFVPDTPLLEIAIRGSVMYLALFALLRLILKRESGTTGVTDLLVIVLLADAAQNGLSGGYTSVTDGVLLVGVIIGWSYLLNAVAYRWHVVARLIRPESLVLMRDGQIMRRNMRRELITNEELHTLLREQGVADLADVREVRMEADGRFSVTTRTPGRSRTDRDAGGLG</sequence>
<keyword evidence="3" id="KW-1003">Cell membrane</keyword>
<evidence type="ECO:0000313" key="10">
    <source>
        <dbReference type="EMBL" id="MFC5923910.1"/>
    </source>
</evidence>
<name>A0ABW1H5K1_9ACTN</name>
<evidence type="ECO:0000259" key="9">
    <source>
        <dbReference type="Pfam" id="PF04239"/>
    </source>
</evidence>
<dbReference type="Pfam" id="PF04239">
    <property type="entry name" value="DUF421"/>
    <property type="match status" value="1"/>
</dbReference>
<evidence type="ECO:0000256" key="2">
    <source>
        <dbReference type="ARBA" id="ARBA00006448"/>
    </source>
</evidence>
<comment type="similarity">
    <text evidence="2">Belongs to the UPF0702 family.</text>
</comment>
<feature type="region of interest" description="Disordered" evidence="7">
    <location>
        <begin position="154"/>
        <end position="174"/>
    </location>
</feature>
<feature type="domain" description="YetF C-terminal" evidence="9">
    <location>
        <begin position="92"/>
        <end position="159"/>
    </location>
</feature>
<keyword evidence="4 8" id="KW-0812">Transmembrane</keyword>
<dbReference type="EMBL" id="JBHSQS010000005">
    <property type="protein sequence ID" value="MFC5923910.1"/>
    <property type="molecule type" value="Genomic_DNA"/>
</dbReference>
<evidence type="ECO:0000256" key="1">
    <source>
        <dbReference type="ARBA" id="ARBA00004651"/>
    </source>
</evidence>
<keyword evidence="6 8" id="KW-0472">Membrane</keyword>
<dbReference type="Gene3D" id="3.30.240.20">
    <property type="entry name" value="bsu07140 like domains"/>
    <property type="match status" value="1"/>
</dbReference>
<evidence type="ECO:0000256" key="5">
    <source>
        <dbReference type="ARBA" id="ARBA00022989"/>
    </source>
</evidence>
<feature type="compositionally biased region" description="Basic and acidic residues" evidence="7">
    <location>
        <begin position="164"/>
        <end position="174"/>
    </location>
</feature>
<feature type="transmembrane region" description="Helical" evidence="8">
    <location>
        <begin position="72"/>
        <end position="91"/>
    </location>
</feature>
<evidence type="ECO:0000256" key="7">
    <source>
        <dbReference type="SAM" id="MobiDB-lite"/>
    </source>
</evidence>
<dbReference type="PANTHER" id="PTHR34582:SF6">
    <property type="entry name" value="UPF0702 TRANSMEMBRANE PROTEIN YCAP"/>
    <property type="match status" value="1"/>
</dbReference>
<dbReference type="InterPro" id="IPR023090">
    <property type="entry name" value="UPF0702_alpha/beta_dom_sf"/>
</dbReference>
<gene>
    <name evidence="10" type="ORF">ACFQGL_11220</name>
</gene>
<evidence type="ECO:0000256" key="8">
    <source>
        <dbReference type="SAM" id="Phobius"/>
    </source>
</evidence>
<feature type="transmembrane region" description="Helical" evidence="8">
    <location>
        <begin position="17"/>
        <end position="36"/>
    </location>
</feature>
<protein>
    <submittedName>
        <fullName evidence="10">DUF421 domain-containing protein</fullName>
    </submittedName>
</protein>
<dbReference type="PANTHER" id="PTHR34582">
    <property type="entry name" value="UPF0702 TRANSMEMBRANE PROTEIN YCAP"/>
    <property type="match status" value="1"/>
</dbReference>
<comment type="caution">
    <text evidence="10">The sequence shown here is derived from an EMBL/GenBank/DDBJ whole genome shotgun (WGS) entry which is preliminary data.</text>
</comment>
<evidence type="ECO:0000313" key="11">
    <source>
        <dbReference type="Proteomes" id="UP001596226"/>
    </source>
</evidence>
<evidence type="ECO:0000256" key="4">
    <source>
        <dbReference type="ARBA" id="ARBA00022692"/>
    </source>
</evidence>
<keyword evidence="11" id="KW-1185">Reference proteome</keyword>
<dbReference type="InterPro" id="IPR007353">
    <property type="entry name" value="DUF421"/>
</dbReference>